<dbReference type="SUPFAM" id="SSF50800">
    <property type="entry name" value="PK beta-barrel domain-like"/>
    <property type="match status" value="1"/>
</dbReference>
<feature type="domain" description="Pyruvate kinase C-terminal" evidence="15">
    <location>
        <begin position="355"/>
        <end position="467"/>
    </location>
</feature>
<organism evidence="16 17">
    <name type="scientific">Candidatus Manganitrophus noduliformans</name>
    <dbReference type="NCBI Taxonomy" id="2606439"/>
    <lineage>
        <taxon>Bacteria</taxon>
        <taxon>Pseudomonadati</taxon>
        <taxon>Nitrospirota</taxon>
        <taxon>Nitrospiria</taxon>
        <taxon>Candidatus Troglogloeales</taxon>
        <taxon>Candidatus Manganitrophaceae</taxon>
        <taxon>Candidatus Manganitrophus</taxon>
    </lineage>
</organism>
<protein>
    <recommendedName>
        <fullName evidence="3 12">Pyruvate kinase</fullName>
        <ecNumber evidence="3 12">2.7.1.40</ecNumber>
    </recommendedName>
</protein>
<feature type="domain" description="Pyruvate kinase barrel" evidence="14">
    <location>
        <begin position="5"/>
        <end position="325"/>
    </location>
</feature>
<evidence type="ECO:0000313" key="16">
    <source>
        <dbReference type="EMBL" id="NKE71983.1"/>
    </source>
</evidence>
<dbReference type="PANTHER" id="PTHR11817">
    <property type="entry name" value="PYRUVATE KINASE"/>
    <property type="match status" value="1"/>
</dbReference>
<dbReference type="GO" id="GO:0030955">
    <property type="term" value="F:potassium ion binding"/>
    <property type="evidence" value="ECO:0007669"/>
    <property type="project" value="UniProtKB-UniRule"/>
</dbReference>
<dbReference type="EC" id="2.7.1.40" evidence="3 12"/>
<comment type="pathway">
    <text evidence="1 13">Carbohydrate degradation; glycolysis; pyruvate from D-glyceraldehyde 3-phosphate: step 5/5.</text>
</comment>
<dbReference type="Pfam" id="PF00224">
    <property type="entry name" value="PK"/>
    <property type="match status" value="1"/>
</dbReference>
<keyword evidence="10 13" id="KW-0324">Glycolysis</keyword>
<name>A0A7X6DRB8_9BACT</name>
<keyword evidence="9 13" id="KW-0460">Magnesium</keyword>
<evidence type="ECO:0000256" key="4">
    <source>
        <dbReference type="ARBA" id="ARBA00022679"/>
    </source>
</evidence>
<dbReference type="InterPro" id="IPR015793">
    <property type="entry name" value="Pyrv_Knase_brl"/>
</dbReference>
<evidence type="ECO:0000256" key="12">
    <source>
        <dbReference type="NCBIfam" id="TIGR01064"/>
    </source>
</evidence>
<dbReference type="PRINTS" id="PR01050">
    <property type="entry name" value="PYRUVTKNASE"/>
</dbReference>
<accession>A0A7X6DRB8</accession>
<keyword evidence="4 13" id="KW-0808">Transferase</keyword>
<dbReference type="EMBL" id="VTOW01000003">
    <property type="protein sequence ID" value="NKE71983.1"/>
    <property type="molecule type" value="Genomic_DNA"/>
</dbReference>
<dbReference type="Pfam" id="PF02887">
    <property type="entry name" value="PK_C"/>
    <property type="match status" value="1"/>
</dbReference>
<dbReference type="InterPro" id="IPR015795">
    <property type="entry name" value="Pyrv_Knase_C"/>
</dbReference>
<evidence type="ECO:0000256" key="3">
    <source>
        <dbReference type="ARBA" id="ARBA00012142"/>
    </source>
</evidence>
<dbReference type="InterPro" id="IPR001697">
    <property type="entry name" value="Pyr_Knase"/>
</dbReference>
<dbReference type="SUPFAM" id="SSF52935">
    <property type="entry name" value="PK C-terminal domain-like"/>
    <property type="match status" value="1"/>
</dbReference>
<dbReference type="InterPro" id="IPR036918">
    <property type="entry name" value="Pyrv_Knase_C_sf"/>
</dbReference>
<gene>
    <name evidence="16" type="primary">pyk</name>
    <name evidence="16" type="ORF">MNODULE_14640</name>
</gene>
<evidence type="ECO:0000313" key="17">
    <source>
        <dbReference type="Proteomes" id="UP000534783"/>
    </source>
</evidence>
<evidence type="ECO:0000259" key="15">
    <source>
        <dbReference type="Pfam" id="PF02887"/>
    </source>
</evidence>
<keyword evidence="5" id="KW-0479">Metal-binding</keyword>
<sequence>MTTPRRAKIVCTLGPATRSEEMISRLIGAGADVIRLNFSHGLHEEHGAAIRHIRRIAEKKGKPVAILQDLQGPKVRVGALKEKSIQLKRGKLLTILPRPIPGTEEAISTTHPELHKKVRPGDAIMMNDGAIDLRVLRIEDEKIVCRVIGGGTLQAYKGINVPGRDLGFPSLTAKDRADLKFGLAHGVDFVALSMVRRVEDLLTIKRLILREKKDVPVIAKLEQAMAIDHLDEIMKVADGVMVARGDLGVEIPLEQVPLLQKEIIKKANDAQIPVITATQMLESMVERPRPTRAEASDVANAIIDGTDAVMLSAETAAGNYPVESVKTMARIIVAAERRAPVMDRRLQQGLSVARAVSSAACQLAWQMSAKAIVTSTLTGGAALRLSKYRPTNPILAFTPHPEIERRMSLYWGVTPRRMPLLKNTDDIFKEFVHAVTQSKEVKRGDLLVMVAKSPWVGSTINDLIKVHQIE</sequence>
<dbReference type="GO" id="GO:0004743">
    <property type="term" value="F:pyruvate kinase activity"/>
    <property type="evidence" value="ECO:0007669"/>
    <property type="project" value="UniProtKB-UniRule"/>
</dbReference>
<proteinExistence type="inferred from homology"/>
<reference evidence="16 17" key="1">
    <citation type="journal article" date="2020" name="Nature">
        <title>Bacterial chemolithoautotrophy via manganese oxidation.</title>
        <authorList>
            <person name="Yu H."/>
            <person name="Leadbetter J.R."/>
        </authorList>
    </citation>
    <scope>NUCLEOTIDE SEQUENCE [LARGE SCALE GENOMIC DNA]</scope>
    <source>
        <strain evidence="16 17">Mn-1</strain>
    </source>
</reference>
<evidence type="ECO:0000256" key="10">
    <source>
        <dbReference type="ARBA" id="ARBA00023152"/>
    </source>
</evidence>
<keyword evidence="7 13" id="KW-0418">Kinase</keyword>
<dbReference type="Gene3D" id="2.40.33.10">
    <property type="entry name" value="PK beta-barrel domain-like"/>
    <property type="match status" value="1"/>
</dbReference>
<dbReference type="AlphaFoldDB" id="A0A7X6DRB8"/>
<keyword evidence="11 16" id="KW-0670">Pyruvate</keyword>
<dbReference type="RefSeq" id="WP_168061240.1">
    <property type="nucleotide sequence ID" value="NZ_VTOW01000003.1"/>
</dbReference>
<dbReference type="UniPathway" id="UPA00109">
    <property type="reaction ID" value="UER00188"/>
</dbReference>
<dbReference type="Gene3D" id="3.20.20.60">
    <property type="entry name" value="Phosphoenolpyruvate-binding domains"/>
    <property type="match status" value="1"/>
</dbReference>
<evidence type="ECO:0000259" key="14">
    <source>
        <dbReference type="Pfam" id="PF00224"/>
    </source>
</evidence>
<dbReference type="GO" id="GO:0016301">
    <property type="term" value="F:kinase activity"/>
    <property type="evidence" value="ECO:0007669"/>
    <property type="project" value="UniProtKB-KW"/>
</dbReference>
<evidence type="ECO:0000256" key="7">
    <source>
        <dbReference type="ARBA" id="ARBA00022777"/>
    </source>
</evidence>
<dbReference type="SUPFAM" id="SSF51621">
    <property type="entry name" value="Phosphoenolpyruvate/pyruvate domain"/>
    <property type="match status" value="1"/>
</dbReference>
<dbReference type="NCBIfam" id="NF004978">
    <property type="entry name" value="PRK06354.1"/>
    <property type="match status" value="1"/>
</dbReference>
<keyword evidence="6" id="KW-0547">Nucleotide-binding</keyword>
<dbReference type="GO" id="GO:0000287">
    <property type="term" value="F:magnesium ion binding"/>
    <property type="evidence" value="ECO:0007669"/>
    <property type="project" value="UniProtKB-UniRule"/>
</dbReference>
<keyword evidence="8" id="KW-0067">ATP-binding</keyword>
<dbReference type="Proteomes" id="UP000534783">
    <property type="component" value="Unassembled WGS sequence"/>
</dbReference>
<evidence type="ECO:0000256" key="9">
    <source>
        <dbReference type="ARBA" id="ARBA00022842"/>
    </source>
</evidence>
<dbReference type="FunFam" id="2.40.33.10:FF:000001">
    <property type="entry name" value="Pyruvate kinase"/>
    <property type="match status" value="1"/>
</dbReference>
<dbReference type="NCBIfam" id="TIGR01064">
    <property type="entry name" value="pyruv_kin"/>
    <property type="match status" value="1"/>
</dbReference>
<evidence type="ECO:0000256" key="8">
    <source>
        <dbReference type="ARBA" id="ARBA00022840"/>
    </source>
</evidence>
<comment type="caution">
    <text evidence="16">The sequence shown here is derived from an EMBL/GenBank/DDBJ whole genome shotgun (WGS) entry which is preliminary data.</text>
</comment>
<evidence type="ECO:0000256" key="2">
    <source>
        <dbReference type="ARBA" id="ARBA00008663"/>
    </source>
</evidence>
<comment type="similarity">
    <text evidence="2 13">Belongs to the pyruvate kinase family.</text>
</comment>
<dbReference type="InterPro" id="IPR015813">
    <property type="entry name" value="Pyrv/PenolPyrv_kinase-like_dom"/>
</dbReference>
<evidence type="ECO:0000256" key="1">
    <source>
        <dbReference type="ARBA" id="ARBA00004997"/>
    </source>
</evidence>
<evidence type="ECO:0000256" key="13">
    <source>
        <dbReference type="RuleBase" id="RU000504"/>
    </source>
</evidence>
<evidence type="ECO:0000256" key="11">
    <source>
        <dbReference type="ARBA" id="ARBA00023317"/>
    </source>
</evidence>
<keyword evidence="17" id="KW-1185">Reference proteome</keyword>
<evidence type="ECO:0000256" key="6">
    <source>
        <dbReference type="ARBA" id="ARBA00022741"/>
    </source>
</evidence>
<dbReference type="InterPro" id="IPR011037">
    <property type="entry name" value="Pyrv_Knase-like_insert_dom_sf"/>
</dbReference>
<dbReference type="GO" id="GO:0005524">
    <property type="term" value="F:ATP binding"/>
    <property type="evidence" value="ECO:0007669"/>
    <property type="project" value="UniProtKB-KW"/>
</dbReference>
<comment type="catalytic activity">
    <reaction evidence="13">
        <text>pyruvate + ATP = phosphoenolpyruvate + ADP + H(+)</text>
        <dbReference type="Rhea" id="RHEA:18157"/>
        <dbReference type="ChEBI" id="CHEBI:15361"/>
        <dbReference type="ChEBI" id="CHEBI:15378"/>
        <dbReference type="ChEBI" id="CHEBI:30616"/>
        <dbReference type="ChEBI" id="CHEBI:58702"/>
        <dbReference type="ChEBI" id="CHEBI:456216"/>
        <dbReference type="EC" id="2.7.1.40"/>
    </reaction>
</comment>
<dbReference type="InterPro" id="IPR040442">
    <property type="entry name" value="Pyrv_kinase-like_dom_sf"/>
</dbReference>
<evidence type="ECO:0000256" key="5">
    <source>
        <dbReference type="ARBA" id="ARBA00022723"/>
    </source>
</evidence>
<dbReference type="Gene3D" id="3.40.1380.20">
    <property type="entry name" value="Pyruvate kinase, C-terminal domain"/>
    <property type="match status" value="1"/>
</dbReference>
<dbReference type="InterPro" id="IPR015806">
    <property type="entry name" value="Pyrv_Knase_insert_dom_sf"/>
</dbReference>
<dbReference type="NCBIfam" id="NF004491">
    <property type="entry name" value="PRK05826.1"/>
    <property type="match status" value="1"/>
</dbReference>